<protein>
    <submittedName>
        <fullName evidence="9">Membrane protein</fullName>
    </submittedName>
</protein>
<comment type="subcellular location">
    <subcellularLocation>
        <location evidence="1">Cell membrane</location>
        <topology evidence="1">Multi-pass membrane protein</topology>
    </subcellularLocation>
</comment>
<dbReference type="InterPro" id="IPR042094">
    <property type="entry name" value="T2SS_GspF_sf"/>
</dbReference>
<keyword evidence="3 6" id="KW-0812">Transmembrane</keyword>
<keyword evidence="10" id="KW-1185">Reference proteome</keyword>
<dbReference type="PANTHER" id="PTHR35007:SF2">
    <property type="entry name" value="PILUS ASSEMBLE PROTEIN"/>
    <property type="match status" value="1"/>
</dbReference>
<evidence type="ECO:0000256" key="2">
    <source>
        <dbReference type="ARBA" id="ARBA00022475"/>
    </source>
</evidence>
<evidence type="ECO:0000256" key="5">
    <source>
        <dbReference type="ARBA" id="ARBA00023136"/>
    </source>
</evidence>
<evidence type="ECO:0000259" key="8">
    <source>
        <dbReference type="Pfam" id="PF19359"/>
    </source>
</evidence>
<evidence type="ECO:0000313" key="10">
    <source>
        <dbReference type="Proteomes" id="UP000614741"/>
    </source>
</evidence>
<evidence type="ECO:0000256" key="4">
    <source>
        <dbReference type="ARBA" id="ARBA00022989"/>
    </source>
</evidence>
<dbReference type="InterPro" id="IPR045980">
    <property type="entry name" value="DUF5936"/>
</dbReference>
<dbReference type="InterPro" id="IPR018076">
    <property type="entry name" value="T2SS_GspF_dom"/>
</dbReference>
<reference evidence="9 10" key="1">
    <citation type="submission" date="2021-01" db="EMBL/GenBank/DDBJ databases">
        <title>Whole genome shotgun sequence of Cellulomonas phragmiteti NBRC 110785.</title>
        <authorList>
            <person name="Komaki H."/>
            <person name="Tamura T."/>
        </authorList>
    </citation>
    <scope>NUCLEOTIDE SEQUENCE [LARGE SCALE GENOMIC DNA]</scope>
    <source>
        <strain evidence="9 10">NBRC 110785</strain>
    </source>
</reference>
<evidence type="ECO:0000256" key="3">
    <source>
        <dbReference type="ARBA" id="ARBA00022692"/>
    </source>
</evidence>
<comment type="caution">
    <text evidence="9">The sequence shown here is derived from an EMBL/GenBank/DDBJ whole genome shotgun (WGS) entry which is preliminary data.</text>
</comment>
<evidence type="ECO:0000256" key="6">
    <source>
        <dbReference type="SAM" id="Phobius"/>
    </source>
</evidence>
<feature type="transmembrane region" description="Helical" evidence="6">
    <location>
        <begin position="261"/>
        <end position="284"/>
    </location>
</feature>
<dbReference type="Proteomes" id="UP000614741">
    <property type="component" value="Unassembled WGS sequence"/>
</dbReference>
<evidence type="ECO:0000259" key="7">
    <source>
        <dbReference type="Pfam" id="PF00482"/>
    </source>
</evidence>
<gene>
    <name evidence="9" type="ORF">Cph01nite_08350</name>
</gene>
<feature type="transmembrane region" description="Helical" evidence="6">
    <location>
        <begin position="117"/>
        <end position="134"/>
    </location>
</feature>
<dbReference type="Gene3D" id="1.20.81.30">
    <property type="entry name" value="Type II secretion system (T2SS), domain F"/>
    <property type="match status" value="1"/>
</dbReference>
<evidence type="ECO:0000256" key="1">
    <source>
        <dbReference type="ARBA" id="ARBA00004651"/>
    </source>
</evidence>
<evidence type="ECO:0000313" key="9">
    <source>
        <dbReference type="EMBL" id="GIG39073.1"/>
    </source>
</evidence>
<keyword evidence="5 6" id="KW-0472">Membrane</keyword>
<dbReference type="Pfam" id="PF19359">
    <property type="entry name" value="DUF5936"/>
    <property type="match status" value="1"/>
</dbReference>
<dbReference type="Pfam" id="PF00482">
    <property type="entry name" value="T2SSF"/>
    <property type="match status" value="1"/>
</dbReference>
<feature type="domain" description="DUF5936" evidence="8">
    <location>
        <begin position="1"/>
        <end position="141"/>
    </location>
</feature>
<accession>A0ABQ4DIB1</accession>
<name>A0ABQ4DIB1_9CELL</name>
<feature type="domain" description="Type II secretion system protein GspF" evidence="7">
    <location>
        <begin position="152"/>
        <end position="277"/>
    </location>
</feature>
<proteinExistence type="predicted"/>
<dbReference type="EMBL" id="BONP01000003">
    <property type="protein sequence ID" value="GIG39073.1"/>
    <property type="molecule type" value="Genomic_DNA"/>
</dbReference>
<keyword evidence="2" id="KW-1003">Cell membrane</keyword>
<organism evidence="9 10">
    <name type="scientific">Cellulomonas phragmiteti</name>
    <dbReference type="NCBI Taxonomy" id="478780"/>
    <lineage>
        <taxon>Bacteria</taxon>
        <taxon>Bacillati</taxon>
        <taxon>Actinomycetota</taxon>
        <taxon>Actinomycetes</taxon>
        <taxon>Micrococcales</taxon>
        <taxon>Cellulomonadaceae</taxon>
        <taxon>Cellulomonas</taxon>
    </lineage>
</organism>
<sequence>MSLLLGAFAALLTVLGVTGARMMRTTGLEDVEAQLRTAPTAQRERGFGAFLDRLGSLFLGTTMRMYGPVRLRRLEETIRRAGRPDGLTLTVYLRRQAAFVVIGAVGLVVFMAAGQPWTGILLAVLLAGWMRLWLLSAGRKRQEQIDMELPDFLDVLGVTVTAGLGFRQAVERVCEFHTGPLADEMRTVLQEMGVGVSRRQAFIAMRDRTRSDGVSAFVTALLQAEELGVPLSSALDDIASDVRKEHAQRVRQAAAKAAPKVSLIVTMTIVPGTLILIGSSILLANREVLGGIF</sequence>
<dbReference type="RefSeq" id="WP_203671393.1">
    <property type="nucleotide sequence ID" value="NZ_BONP01000003.1"/>
</dbReference>
<feature type="transmembrane region" description="Helical" evidence="6">
    <location>
        <begin position="87"/>
        <end position="111"/>
    </location>
</feature>
<dbReference type="PANTHER" id="PTHR35007">
    <property type="entry name" value="INTEGRAL MEMBRANE PROTEIN-RELATED"/>
    <property type="match status" value="1"/>
</dbReference>
<keyword evidence="4 6" id="KW-1133">Transmembrane helix</keyword>